<comment type="caution">
    <text evidence="1">The sequence shown here is derived from an EMBL/GenBank/DDBJ whole genome shotgun (WGS) entry which is preliminary data.</text>
</comment>
<evidence type="ECO:0000313" key="1">
    <source>
        <dbReference type="EMBL" id="KAJ8110793.1"/>
    </source>
</evidence>
<protein>
    <submittedName>
        <fullName evidence="1">Uncharacterized protein</fullName>
    </submittedName>
</protein>
<reference evidence="1" key="1">
    <citation type="submission" date="2022-11" db="EMBL/GenBank/DDBJ databases">
        <title>Genome Sequence of Boeremia exigua.</title>
        <authorList>
            <person name="Buettner E."/>
        </authorList>
    </citation>
    <scope>NUCLEOTIDE SEQUENCE</scope>
    <source>
        <strain evidence="1">CU02</strain>
    </source>
</reference>
<keyword evidence="2" id="KW-1185">Reference proteome</keyword>
<organism evidence="1 2">
    <name type="scientific">Boeremia exigua</name>
    <dbReference type="NCBI Taxonomy" id="749465"/>
    <lineage>
        <taxon>Eukaryota</taxon>
        <taxon>Fungi</taxon>
        <taxon>Dikarya</taxon>
        <taxon>Ascomycota</taxon>
        <taxon>Pezizomycotina</taxon>
        <taxon>Dothideomycetes</taxon>
        <taxon>Pleosporomycetidae</taxon>
        <taxon>Pleosporales</taxon>
        <taxon>Pleosporineae</taxon>
        <taxon>Didymellaceae</taxon>
        <taxon>Boeremia</taxon>
    </lineage>
</organism>
<evidence type="ECO:0000313" key="2">
    <source>
        <dbReference type="Proteomes" id="UP001153331"/>
    </source>
</evidence>
<dbReference type="Proteomes" id="UP001153331">
    <property type="component" value="Unassembled WGS sequence"/>
</dbReference>
<gene>
    <name evidence="1" type="ORF">OPT61_g6454</name>
</gene>
<sequence>MWRTNALRVRKCSSAAAWRTCRRYSSQSLPITIPEFEAALNGIFGRETTVTKCPSYNTRTLGFAVSGGVDSMALASLFARSRDLSNSKHTRHAHAFIVDHKVRPESTEEAEWVAEQCRAMFGMQASILTLEWPTGFDPLDHKRFETDARKLRYQALGRACRAADIRELLVAHHVDDQAETVLMRIANERLRSGLQAMQPIERIPECYGMHGVCNSGSAKRMSPASPFPFEGGGVRILRPLLSFDKSRLVATCEHHGVAWAEDKTNHVQTYTSRNAIRHILKNHNLPAALHVEELVKVSKNMQERVRWHKSQARELLIDCPMKLNMQVGTLLIQFPSFHDLLSPHIACSSSDKPLMSGGLGEKPVETWTRSDWNKARDTAACLLAQAGHLVSPRDDPPLGELASAVPNIWPEFRKFEESEIPRVDTSGGNTSYCVQGIWWRKRNSSALESSSKSTRSEWFLMRQPLEAHRPVASHVLPSTQVPLREPLSRETSEWQLFDGRWWINIRNFSADDLILRHFTKADLNRMVPLSISKRGGPERFIAAALSLLKPADIRYTLPAVFQRDSVTKKETLVGLPMLDVSVGTLGSPKNICAWRVHYKKPDNEFYAAPVITQNNSLEFDSGITHAMIEDELAKFSKRRRKDPSRVDK</sequence>
<proteinExistence type="predicted"/>
<dbReference type="EMBL" id="JAPHNI010000465">
    <property type="protein sequence ID" value="KAJ8110793.1"/>
    <property type="molecule type" value="Genomic_DNA"/>
</dbReference>
<accession>A0ACC2I6J7</accession>
<name>A0ACC2I6J7_9PLEO</name>